<proteinExistence type="predicted"/>
<name>A0A2K1ZCZ9_POPTR</name>
<keyword evidence="2" id="KW-1185">Reference proteome</keyword>
<dbReference type="EMBL" id="CM009297">
    <property type="protein sequence ID" value="PNT23156.1"/>
    <property type="molecule type" value="Genomic_DNA"/>
</dbReference>
<reference evidence="1 2" key="1">
    <citation type="journal article" date="2006" name="Science">
        <title>The genome of black cottonwood, Populus trichocarpa (Torr. &amp; Gray).</title>
        <authorList>
            <person name="Tuskan G.A."/>
            <person name="Difazio S."/>
            <person name="Jansson S."/>
            <person name="Bohlmann J."/>
            <person name="Grigoriev I."/>
            <person name="Hellsten U."/>
            <person name="Putnam N."/>
            <person name="Ralph S."/>
            <person name="Rombauts S."/>
            <person name="Salamov A."/>
            <person name="Schein J."/>
            <person name="Sterck L."/>
            <person name="Aerts A."/>
            <person name="Bhalerao R.R."/>
            <person name="Bhalerao R.P."/>
            <person name="Blaudez D."/>
            <person name="Boerjan W."/>
            <person name="Brun A."/>
            <person name="Brunner A."/>
            <person name="Busov V."/>
            <person name="Campbell M."/>
            <person name="Carlson J."/>
            <person name="Chalot M."/>
            <person name="Chapman J."/>
            <person name="Chen G.L."/>
            <person name="Cooper D."/>
            <person name="Coutinho P.M."/>
            <person name="Couturier J."/>
            <person name="Covert S."/>
            <person name="Cronk Q."/>
            <person name="Cunningham R."/>
            <person name="Davis J."/>
            <person name="Degroeve S."/>
            <person name="Dejardin A."/>
            <person name="Depamphilis C."/>
            <person name="Detter J."/>
            <person name="Dirks B."/>
            <person name="Dubchak I."/>
            <person name="Duplessis S."/>
            <person name="Ehlting J."/>
            <person name="Ellis B."/>
            <person name="Gendler K."/>
            <person name="Goodstein D."/>
            <person name="Gribskov M."/>
            <person name="Grimwood J."/>
            <person name="Groover A."/>
            <person name="Gunter L."/>
            <person name="Hamberger B."/>
            <person name="Heinze B."/>
            <person name="Helariutta Y."/>
            <person name="Henrissat B."/>
            <person name="Holligan D."/>
            <person name="Holt R."/>
            <person name="Huang W."/>
            <person name="Islam-Faridi N."/>
            <person name="Jones S."/>
            <person name="Jones-Rhoades M."/>
            <person name="Jorgensen R."/>
            <person name="Joshi C."/>
            <person name="Kangasjarvi J."/>
            <person name="Karlsson J."/>
            <person name="Kelleher C."/>
            <person name="Kirkpatrick R."/>
            <person name="Kirst M."/>
            <person name="Kohler A."/>
            <person name="Kalluri U."/>
            <person name="Larimer F."/>
            <person name="Leebens-Mack J."/>
            <person name="Leple J.C."/>
            <person name="Locascio P."/>
            <person name="Lou Y."/>
            <person name="Lucas S."/>
            <person name="Martin F."/>
            <person name="Montanini B."/>
            <person name="Napoli C."/>
            <person name="Nelson D.R."/>
            <person name="Nelson C."/>
            <person name="Nieminen K."/>
            <person name="Nilsson O."/>
            <person name="Pereda V."/>
            <person name="Peter G."/>
            <person name="Philippe R."/>
            <person name="Pilate G."/>
            <person name="Poliakov A."/>
            <person name="Razumovskaya J."/>
            <person name="Richardson P."/>
            <person name="Rinaldi C."/>
            <person name="Ritland K."/>
            <person name="Rouze P."/>
            <person name="Ryaboy D."/>
            <person name="Schmutz J."/>
            <person name="Schrader J."/>
            <person name="Segerman B."/>
            <person name="Shin H."/>
            <person name="Siddiqui A."/>
            <person name="Sterky F."/>
            <person name="Terry A."/>
            <person name="Tsai C.J."/>
            <person name="Uberbacher E."/>
            <person name="Unneberg P."/>
            <person name="Vahala J."/>
            <person name="Wall K."/>
            <person name="Wessler S."/>
            <person name="Yang G."/>
            <person name="Yin T."/>
            <person name="Douglas C."/>
            <person name="Marra M."/>
            <person name="Sandberg G."/>
            <person name="Van de Peer Y."/>
            <person name="Rokhsar D."/>
        </authorList>
    </citation>
    <scope>NUCLEOTIDE SEQUENCE [LARGE SCALE GENOMIC DNA]</scope>
    <source>
        <strain evidence="2">cv. Nisqually</strain>
    </source>
</reference>
<dbReference type="AlphaFoldDB" id="A0A2K1ZCZ9"/>
<gene>
    <name evidence="1" type="ORF">POPTR_008G067200</name>
</gene>
<sequence length="86" mass="10004">MFIHPTTLSNKFNHKPKTTVKRILFSINRSYTIEILLTSRYGIKCRILNGATCEALPSFQNNIYSQPNQPKILTNMLWCLFNGFNH</sequence>
<evidence type="ECO:0000313" key="2">
    <source>
        <dbReference type="Proteomes" id="UP000006729"/>
    </source>
</evidence>
<accession>A0A2K1ZCZ9</accession>
<evidence type="ECO:0000313" key="1">
    <source>
        <dbReference type="EMBL" id="PNT23156.1"/>
    </source>
</evidence>
<organism evidence="1 2">
    <name type="scientific">Populus trichocarpa</name>
    <name type="common">Western balsam poplar</name>
    <name type="synonym">Populus balsamifera subsp. trichocarpa</name>
    <dbReference type="NCBI Taxonomy" id="3694"/>
    <lineage>
        <taxon>Eukaryota</taxon>
        <taxon>Viridiplantae</taxon>
        <taxon>Streptophyta</taxon>
        <taxon>Embryophyta</taxon>
        <taxon>Tracheophyta</taxon>
        <taxon>Spermatophyta</taxon>
        <taxon>Magnoliopsida</taxon>
        <taxon>eudicotyledons</taxon>
        <taxon>Gunneridae</taxon>
        <taxon>Pentapetalae</taxon>
        <taxon>rosids</taxon>
        <taxon>fabids</taxon>
        <taxon>Malpighiales</taxon>
        <taxon>Salicaceae</taxon>
        <taxon>Saliceae</taxon>
        <taxon>Populus</taxon>
    </lineage>
</organism>
<dbReference type="InParanoid" id="A0A2K1ZCZ9"/>
<protein>
    <submittedName>
        <fullName evidence="1">Uncharacterized protein</fullName>
    </submittedName>
</protein>
<dbReference type="Proteomes" id="UP000006729">
    <property type="component" value="Chromosome 8"/>
</dbReference>